<dbReference type="RefSeq" id="WP_271266543.1">
    <property type="nucleotide sequence ID" value="NZ_JAMGZJ010000067.1"/>
</dbReference>
<protein>
    <submittedName>
        <fullName evidence="2">DUF2531 family protein</fullName>
    </submittedName>
</protein>
<name>A0A9J6QB94_9ENTR</name>
<reference evidence="2" key="1">
    <citation type="submission" date="2022-05" db="EMBL/GenBank/DDBJ databases">
        <title>Description of a novel species of Leclercia; Leclercia tamurae and the Proposal for a Novel Genus Silvania gen. nov. Containing Two Novel Species Silvania hatchlandensis sp. nov. and Silvania confinis sp. nov. Isolated from the Rhizosphere of Oak.</title>
        <authorList>
            <person name="Maddock D.W."/>
            <person name="Brady C.L."/>
            <person name="Denman S."/>
            <person name="Arnold D."/>
        </authorList>
    </citation>
    <scope>NUCLEOTIDE SEQUENCE</scope>
    <source>
        <strain evidence="2">H4N4</strain>
    </source>
</reference>
<dbReference type="Pfam" id="PF10748">
    <property type="entry name" value="HofP"/>
    <property type="match status" value="1"/>
</dbReference>
<feature type="compositionally biased region" description="Polar residues" evidence="1">
    <location>
        <begin position="115"/>
        <end position="124"/>
    </location>
</feature>
<evidence type="ECO:0000313" key="2">
    <source>
        <dbReference type="EMBL" id="MCU6667948.1"/>
    </source>
</evidence>
<sequence length="132" mass="15048">MRGKQGWLWLLLPLILGMRDPFKAPESRCPNAALSQWRYAGFVMGPVPVGIVRDEQARWLRVRHGESLPTGGRVVVLNENELVIDTLGRCEPARWRWQRQGMTQNEDRDRRTATHHQPNAGSPSRSRDAGGR</sequence>
<comment type="caution">
    <text evidence="2">The sequence shown here is derived from an EMBL/GenBank/DDBJ whole genome shotgun (WGS) entry which is preliminary data.</text>
</comment>
<accession>A0A9J6QB94</accession>
<dbReference type="AlphaFoldDB" id="A0A9J6QB94"/>
<dbReference type="Proteomes" id="UP001061282">
    <property type="component" value="Unassembled WGS sequence"/>
</dbReference>
<evidence type="ECO:0000256" key="1">
    <source>
        <dbReference type="SAM" id="MobiDB-lite"/>
    </source>
</evidence>
<organism evidence="2 3">
    <name type="scientific">Silvania confinis</name>
    <dbReference type="NCBI Taxonomy" id="2926470"/>
    <lineage>
        <taxon>Bacteria</taxon>
        <taxon>Pseudomonadati</taxon>
        <taxon>Pseudomonadota</taxon>
        <taxon>Gammaproteobacteria</taxon>
        <taxon>Enterobacterales</taxon>
        <taxon>Enterobacteriaceae</taxon>
        <taxon>Silvania</taxon>
    </lineage>
</organism>
<feature type="region of interest" description="Disordered" evidence="1">
    <location>
        <begin position="95"/>
        <end position="132"/>
    </location>
</feature>
<evidence type="ECO:0000313" key="3">
    <source>
        <dbReference type="Proteomes" id="UP001061282"/>
    </source>
</evidence>
<keyword evidence="3" id="KW-1185">Reference proteome</keyword>
<dbReference type="InterPro" id="IPR019684">
    <property type="entry name" value="HofP"/>
</dbReference>
<dbReference type="EMBL" id="JAMGZJ010000067">
    <property type="protein sequence ID" value="MCU6667948.1"/>
    <property type="molecule type" value="Genomic_DNA"/>
</dbReference>
<proteinExistence type="predicted"/>
<gene>
    <name evidence="2" type="ORF">M8013_04120</name>
</gene>